<gene>
    <name evidence="1" type="ORF">ACOLOM_LOCUS9677</name>
</gene>
<name>A0ACA9P2J8_9GLOM</name>
<accession>A0ACA9P2J8</accession>
<evidence type="ECO:0000313" key="2">
    <source>
        <dbReference type="Proteomes" id="UP000789525"/>
    </source>
</evidence>
<dbReference type="Proteomes" id="UP000789525">
    <property type="component" value="Unassembled WGS sequence"/>
</dbReference>
<organism evidence="1 2">
    <name type="scientific">Acaulospora colombiana</name>
    <dbReference type="NCBI Taxonomy" id="27376"/>
    <lineage>
        <taxon>Eukaryota</taxon>
        <taxon>Fungi</taxon>
        <taxon>Fungi incertae sedis</taxon>
        <taxon>Mucoromycota</taxon>
        <taxon>Glomeromycotina</taxon>
        <taxon>Glomeromycetes</taxon>
        <taxon>Diversisporales</taxon>
        <taxon>Acaulosporaceae</taxon>
        <taxon>Acaulospora</taxon>
    </lineage>
</organism>
<keyword evidence="2" id="KW-1185">Reference proteome</keyword>
<feature type="non-terminal residue" evidence="1">
    <location>
        <position position="151"/>
    </location>
</feature>
<protein>
    <submittedName>
        <fullName evidence="1">1455_t:CDS:1</fullName>
    </submittedName>
</protein>
<dbReference type="EMBL" id="CAJVPT010028724">
    <property type="protein sequence ID" value="CAG8687633.1"/>
    <property type="molecule type" value="Genomic_DNA"/>
</dbReference>
<sequence>MSVPASPNENEFRHQILPSSTILSLPKQPIVRAVLSLNSTKHDVYRYDGATNHQRRAECQKGPREKTFCTNDRMSNNGTSLPTSVVILSPASQHFVSHARVTIAPWIMGTFADLFLQGILAAQTTAYFTLYENRNLSSIRRPNLSWLVIFL</sequence>
<reference evidence="1" key="1">
    <citation type="submission" date="2021-06" db="EMBL/GenBank/DDBJ databases">
        <authorList>
            <person name="Kallberg Y."/>
            <person name="Tangrot J."/>
            <person name="Rosling A."/>
        </authorList>
    </citation>
    <scope>NUCLEOTIDE SEQUENCE</scope>
    <source>
        <strain evidence="1">CL356</strain>
    </source>
</reference>
<proteinExistence type="predicted"/>
<comment type="caution">
    <text evidence="1">The sequence shown here is derived from an EMBL/GenBank/DDBJ whole genome shotgun (WGS) entry which is preliminary data.</text>
</comment>
<evidence type="ECO:0000313" key="1">
    <source>
        <dbReference type="EMBL" id="CAG8687633.1"/>
    </source>
</evidence>